<dbReference type="Pfam" id="PF13410">
    <property type="entry name" value="GST_C_2"/>
    <property type="match status" value="1"/>
</dbReference>
<dbReference type="InterPro" id="IPR036249">
    <property type="entry name" value="Thioredoxin-like_sf"/>
</dbReference>
<dbReference type="InterPro" id="IPR050983">
    <property type="entry name" value="GST_Omega/HSP26"/>
</dbReference>
<dbReference type="SUPFAM" id="SSF47616">
    <property type="entry name" value="GST C-terminal domain-like"/>
    <property type="match status" value="1"/>
</dbReference>
<dbReference type="CDD" id="cd03196">
    <property type="entry name" value="GST_C_5"/>
    <property type="match status" value="1"/>
</dbReference>
<evidence type="ECO:0000313" key="2">
    <source>
        <dbReference type="EMBL" id="QXL89736.1"/>
    </source>
</evidence>
<reference evidence="2 3" key="1">
    <citation type="submission" date="2021-07" db="EMBL/GenBank/DDBJ databases">
        <title>Karlodiniumbacter phycospheric gen. nov., sp. nov., a phycosphere bacterium isolated from karlodinium veneficum.</title>
        <authorList>
            <person name="Peng Y."/>
            <person name="Jiang L."/>
            <person name="Lee J."/>
        </authorList>
    </citation>
    <scope>NUCLEOTIDE SEQUENCE</scope>
    <source>
        <strain evidence="2 3">N5</strain>
    </source>
</reference>
<dbReference type="PANTHER" id="PTHR43968">
    <property type="match status" value="1"/>
</dbReference>
<dbReference type="GO" id="GO:0005737">
    <property type="term" value="C:cytoplasm"/>
    <property type="evidence" value="ECO:0007669"/>
    <property type="project" value="TreeGrafter"/>
</dbReference>
<dbReference type="Gene3D" id="1.20.1050.10">
    <property type="match status" value="1"/>
</dbReference>
<dbReference type="SUPFAM" id="SSF52833">
    <property type="entry name" value="Thioredoxin-like"/>
    <property type="match status" value="1"/>
</dbReference>
<dbReference type="Pfam" id="PF13417">
    <property type="entry name" value="GST_N_3"/>
    <property type="match status" value="1"/>
</dbReference>
<dbReference type="PROSITE" id="PS50404">
    <property type="entry name" value="GST_NTER"/>
    <property type="match status" value="1"/>
</dbReference>
<name>A0A975YHT3_9RHOB</name>
<protein>
    <submittedName>
        <fullName evidence="2">Glutathione S-transferase</fullName>
    </submittedName>
</protein>
<dbReference type="Proteomes" id="UP000693972">
    <property type="component" value="Unassembled WGS sequence"/>
</dbReference>
<dbReference type="PANTHER" id="PTHR43968:SF6">
    <property type="entry name" value="GLUTATHIONE S-TRANSFERASE OMEGA"/>
    <property type="match status" value="1"/>
</dbReference>
<sequence length="215" mass="24503">MPLPPTLWSFRRCPYAMRARAAILSAGTTVELREILLRDKPDAFLKTSPSATVPALRLHDRVLDESLDIMVWALQQNDPHGLLEMPEDGWQLIAANDGPFKTALDHTKYASRHPELDPVAERARASHHLHHLEARLRNHAALLGDRQTLADLAIWPFVRQFAHTDRAWFLAQPWPFLITWLQGFTQGPLFKRIMVKHPPWQAGDSPVLFGPARDD</sequence>
<organism evidence="2">
    <name type="scientific">Gymnodinialimonas phycosphaerae</name>
    <dbReference type="NCBI Taxonomy" id="2841589"/>
    <lineage>
        <taxon>Bacteria</taxon>
        <taxon>Pseudomonadati</taxon>
        <taxon>Pseudomonadota</taxon>
        <taxon>Alphaproteobacteria</taxon>
        <taxon>Rhodobacterales</taxon>
        <taxon>Paracoccaceae</taxon>
        <taxon>Gymnodinialimonas</taxon>
    </lineage>
</organism>
<gene>
    <name evidence="2" type="ORF">KUL25_09635</name>
</gene>
<evidence type="ECO:0000259" key="1">
    <source>
        <dbReference type="PROSITE" id="PS50404"/>
    </source>
</evidence>
<dbReference type="InterPro" id="IPR036282">
    <property type="entry name" value="Glutathione-S-Trfase_C_sf"/>
</dbReference>
<feature type="domain" description="GST N-terminal" evidence="1">
    <location>
        <begin position="3"/>
        <end position="81"/>
    </location>
</feature>
<dbReference type="EMBL" id="JAIMBW010000001">
    <property type="protein sequence ID" value="MBY4893024.1"/>
    <property type="molecule type" value="Genomic_DNA"/>
</dbReference>
<dbReference type="RefSeq" id="WP_257892759.1">
    <property type="nucleotide sequence ID" value="NZ_JAIMBW010000001.1"/>
</dbReference>
<proteinExistence type="predicted"/>
<keyword evidence="3" id="KW-1185">Reference proteome</keyword>
<evidence type="ECO:0000313" key="3">
    <source>
        <dbReference type="Proteomes" id="UP000693972"/>
    </source>
</evidence>
<dbReference type="AlphaFoldDB" id="A0A975YHT3"/>
<dbReference type="EMBL" id="CP078073">
    <property type="protein sequence ID" value="QXL89736.1"/>
    <property type="molecule type" value="Genomic_DNA"/>
</dbReference>
<accession>A0A975YHT3</accession>
<dbReference type="InterPro" id="IPR004045">
    <property type="entry name" value="Glutathione_S-Trfase_N"/>
</dbReference>
<dbReference type="Gene3D" id="3.40.30.10">
    <property type="entry name" value="Glutaredoxin"/>
    <property type="match status" value="1"/>
</dbReference>